<dbReference type="RefSeq" id="WP_208308341.1">
    <property type="nucleotide sequence ID" value="NZ_JAGETX010000009.1"/>
</dbReference>
<comment type="caution">
    <text evidence="1">The sequence shown here is derived from an EMBL/GenBank/DDBJ whole genome shotgun (WGS) entry which is preliminary data.</text>
</comment>
<dbReference type="EMBL" id="JAGETX010000009">
    <property type="protein sequence ID" value="MBO3272067.1"/>
    <property type="molecule type" value="Genomic_DNA"/>
</dbReference>
<evidence type="ECO:0000313" key="2">
    <source>
        <dbReference type="Proteomes" id="UP000670527"/>
    </source>
</evidence>
<protein>
    <submittedName>
        <fullName evidence="1">Uncharacterized protein</fullName>
    </submittedName>
</protein>
<evidence type="ECO:0000313" key="1">
    <source>
        <dbReference type="EMBL" id="MBO3272067.1"/>
    </source>
</evidence>
<organism evidence="1 2">
    <name type="scientific">Hymenobacter defluvii</name>
    <dbReference type="NCBI Taxonomy" id="2054411"/>
    <lineage>
        <taxon>Bacteria</taxon>
        <taxon>Pseudomonadati</taxon>
        <taxon>Bacteroidota</taxon>
        <taxon>Cytophagia</taxon>
        <taxon>Cytophagales</taxon>
        <taxon>Hymenobacteraceae</taxon>
        <taxon>Hymenobacter</taxon>
    </lineage>
</organism>
<accession>A0ABS3TEI4</accession>
<keyword evidence="2" id="KW-1185">Reference proteome</keyword>
<proteinExistence type="predicted"/>
<reference evidence="1 2" key="1">
    <citation type="submission" date="2021-03" db="EMBL/GenBank/DDBJ databases">
        <authorList>
            <person name="Kim M.K."/>
        </authorList>
    </citation>
    <scope>NUCLEOTIDE SEQUENCE [LARGE SCALE GENOMIC DNA]</scope>
    <source>
        <strain evidence="1 2">BT507</strain>
    </source>
</reference>
<sequence>MAFNLDPNRRKQVLLGGIVLLLGISYWQSDTSSGLPAAPSRIQVPLTGQQTVPSPATHPAQPNDNETKEFVKAFVVTLFSHDGKTYSAQLAKVQPWGDTSALNVVRREFALEGMLDYYAKQDARQVCQLDSIQLVPEAAGRYLARIFSRNQVMQAGRMVHSYPLVAFLTLKTVPVTVANPYGRHVTSFQFTHPANQPILDSRFK</sequence>
<name>A0ABS3TEI4_9BACT</name>
<gene>
    <name evidence="1" type="ORF">J4D97_15510</name>
</gene>
<dbReference type="Proteomes" id="UP000670527">
    <property type="component" value="Unassembled WGS sequence"/>
</dbReference>